<dbReference type="EMBL" id="UZAI01003368">
    <property type="protein sequence ID" value="VDO79260.1"/>
    <property type="molecule type" value="Genomic_DNA"/>
</dbReference>
<dbReference type="Proteomes" id="UP000277204">
    <property type="component" value="Unassembled WGS sequence"/>
</dbReference>
<reference evidence="2 3" key="1">
    <citation type="submission" date="2018-11" db="EMBL/GenBank/DDBJ databases">
        <authorList>
            <consortium name="Pathogen Informatics"/>
        </authorList>
    </citation>
    <scope>NUCLEOTIDE SEQUENCE [LARGE SCALE GENOMIC DNA]</scope>
    <source>
        <strain evidence="2 3">Zambia</strain>
    </source>
</reference>
<name>A0A183LW46_9TREM</name>
<evidence type="ECO:0000313" key="3">
    <source>
        <dbReference type="Proteomes" id="UP000277204"/>
    </source>
</evidence>
<evidence type="ECO:0000256" key="1">
    <source>
        <dbReference type="SAM" id="MobiDB-lite"/>
    </source>
</evidence>
<keyword evidence="3" id="KW-1185">Reference proteome</keyword>
<feature type="compositionally biased region" description="Polar residues" evidence="1">
    <location>
        <begin position="121"/>
        <end position="151"/>
    </location>
</feature>
<gene>
    <name evidence="2" type="ORF">SMRZ_LOCUS8021</name>
</gene>
<feature type="region of interest" description="Disordered" evidence="1">
    <location>
        <begin position="112"/>
        <end position="165"/>
    </location>
</feature>
<evidence type="ECO:0000313" key="2">
    <source>
        <dbReference type="EMBL" id="VDO79260.1"/>
    </source>
</evidence>
<protein>
    <submittedName>
        <fullName evidence="2">Uncharacterized protein</fullName>
    </submittedName>
</protein>
<proteinExistence type="predicted"/>
<accession>A0A183LW46</accession>
<dbReference type="AlphaFoldDB" id="A0A183LW46"/>
<sequence>MIQPHQIEHHDNHKRSYKSFQSNDCQVSKSIESSNNEQATYVSIDQTSKKSSGRSWARSKRISRLLISSLTWSRSVAFAVQTRTFVSASDPPSLSTVLLSYVKALTSSEALPCGQPGSDISPHTRNGTQEQVGHNKTLPTPANTSLISPTNPYHVPLSPRTTRVNDSSTRNVISCLLKPQPKLHVGAYNVWTLCQIKRQASLSRALESRAIDVCCVSETRIQDPSCVIHLTSSCQNKEPTLFTLRVSGSPDSASRGLAGVRIALSPRAEPTLLDWIPVDSRLCAVRLSGTLGCFEWHSRGPFRQTDTGSSNRLNSINPTGSHHCIVHNEEDFTYICQEPSKGRLKSGADSLLQRLRKRSFSRDKHKRDNKTQYCRSSSAPRSVYSYQSSGEFEINHTDKYSLTQINKYNNLFVPSLIPQISLSRSVPELHDYSYVSLNHHTPILLFDRVNLVG</sequence>
<organism evidence="2 3">
    <name type="scientific">Schistosoma margrebowiei</name>
    <dbReference type="NCBI Taxonomy" id="48269"/>
    <lineage>
        <taxon>Eukaryota</taxon>
        <taxon>Metazoa</taxon>
        <taxon>Spiralia</taxon>
        <taxon>Lophotrochozoa</taxon>
        <taxon>Platyhelminthes</taxon>
        <taxon>Trematoda</taxon>
        <taxon>Digenea</taxon>
        <taxon>Strigeidida</taxon>
        <taxon>Schistosomatoidea</taxon>
        <taxon>Schistosomatidae</taxon>
        <taxon>Schistosoma</taxon>
    </lineage>
</organism>